<dbReference type="Gene3D" id="2.40.30.10">
    <property type="entry name" value="Translation factors"/>
    <property type="match status" value="1"/>
</dbReference>
<protein>
    <submittedName>
        <fullName evidence="3">Siderophore-interacting protein</fullName>
    </submittedName>
</protein>
<organism evidence="3 4">
    <name type="scientific">Tistrella mobilis</name>
    <dbReference type="NCBI Taxonomy" id="171437"/>
    <lineage>
        <taxon>Bacteria</taxon>
        <taxon>Pseudomonadati</taxon>
        <taxon>Pseudomonadota</taxon>
        <taxon>Alphaproteobacteria</taxon>
        <taxon>Geminicoccales</taxon>
        <taxon>Geminicoccaceae</taxon>
        <taxon>Tistrella</taxon>
    </lineage>
</organism>
<dbReference type="GeneID" id="97240782"/>
<dbReference type="InterPro" id="IPR039261">
    <property type="entry name" value="FNR_nucleotide-bd"/>
</dbReference>
<dbReference type="SUPFAM" id="SSF63380">
    <property type="entry name" value="Riboflavin synthase domain-like"/>
    <property type="match status" value="1"/>
</dbReference>
<gene>
    <name evidence="3" type="ORF">AUP44_10535</name>
</gene>
<comment type="caution">
    <text evidence="3">The sequence shown here is derived from an EMBL/GenBank/DDBJ whole genome shotgun (WGS) entry which is preliminary data.</text>
</comment>
<accession>A0A162KEE2</accession>
<dbReference type="Gene3D" id="3.40.50.80">
    <property type="entry name" value="Nucleotide-binding domain of ferredoxin-NADP reductase (FNR) module"/>
    <property type="match status" value="1"/>
</dbReference>
<feature type="domain" description="FAD-binding FR-type" evidence="2">
    <location>
        <begin position="102"/>
        <end position="229"/>
    </location>
</feature>
<evidence type="ECO:0000256" key="1">
    <source>
        <dbReference type="ARBA" id="ARBA00035644"/>
    </source>
</evidence>
<dbReference type="InterPro" id="IPR039374">
    <property type="entry name" value="SIP_fam"/>
</dbReference>
<comment type="similarity">
    <text evidence="1">Belongs to the SIP oxidoreductase family.</text>
</comment>
<evidence type="ECO:0000313" key="3">
    <source>
        <dbReference type="EMBL" id="KYO51072.1"/>
    </source>
</evidence>
<dbReference type="InterPro" id="IPR007037">
    <property type="entry name" value="SIP_rossman_dom"/>
</dbReference>
<dbReference type="OrthoDB" id="9814826at2"/>
<dbReference type="RefSeq" id="WP_062767081.1">
    <property type="nucleotide sequence ID" value="NZ_CP121045.1"/>
</dbReference>
<dbReference type="CDD" id="cd06193">
    <property type="entry name" value="siderophore_interacting"/>
    <property type="match status" value="1"/>
</dbReference>
<dbReference type="PANTHER" id="PTHR30157">
    <property type="entry name" value="FERRIC REDUCTASE, NADPH-DEPENDENT"/>
    <property type="match status" value="1"/>
</dbReference>
<evidence type="ECO:0000313" key="4">
    <source>
        <dbReference type="Proteomes" id="UP000075787"/>
    </source>
</evidence>
<dbReference type="Proteomes" id="UP000075787">
    <property type="component" value="Unassembled WGS sequence"/>
</dbReference>
<dbReference type="AlphaFoldDB" id="A0A162KEE2"/>
<dbReference type="PANTHER" id="PTHR30157:SF0">
    <property type="entry name" value="NADPH-DEPENDENT FERRIC-CHELATE REDUCTASE"/>
    <property type="match status" value="1"/>
</dbReference>
<reference evidence="3 4" key="1">
    <citation type="submission" date="2015-12" db="EMBL/GenBank/DDBJ databases">
        <title>Genome sequence of Tistrella mobilis MCCC 1A02139.</title>
        <authorList>
            <person name="Lu L."/>
            <person name="Lai Q."/>
            <person name="Shao Z."/>
            <person name="Qian P."/>
        </authorList>
    </citation>
    <scope>NUCLEOTIDE SEQUENCE [LARGE SCALE GENOMIC DNA]</scope>
    <source>
        <strain evidence="3 4">MCCC 1A02139</strain>
    </source>
</reference>
<dbReference type="PROSITE" id="PS51384">
    <property type="entry name" value="FAD_FR"/>
    <property type="match status" value="1"/>
</dbReference>
<dbReference type="InterPro" id="IPR013113">
    <property type="entry name" value="SIP_FAD-bd"/>
</dbReference>
<proteinExistence type="inferred from homology"/>
<evidence type="ECO:0000259" key="2">
    <source>
        <dbReference type="PROSITE" id="PS51384"/>
    </source>
</evidence>
<dbReference type="Gene3D" id="3.30.310.50">
    <property type="entry name" value="Alpha-D-phosphohexomutase, C-terminal domain"/>
    <property type="match status" value="1"/>
</dbReference>
<dbReference type="EMBL" id="LPZR01000183">
    <property type="protein sequence ID" value="KYO51072.1"/>
    <property type="molecule type" value="Genomic_DNA"/>
</dbReference>
<dbReference type="InterPro" id="IPR017927">
    <property type="entry name" value="FAD-bd_FR_type"/>
</dbReference>
<sequence length="367" mass="39239">MPRFKAEAEIAFAGLDRYFDTIIASLSAHNMTLRAEGNDHVVEAGFSRARLMPGQGVLRLLVEASDPAAFNRLKHELTGLIDFVARPEGLQIAWTGDTVGAALPQDLRVLTVRTVAQLTPRMRRITFAGRDLGRYAVPDQIHCRLLFQEKGVTAPRWPELDDHGRILWPDSGVLPSRIFTIRRIDAAAGLLDIDFVLHDGAGPGAAWARDAAPGDVVGILGPAANGPKPAGWYLLAGDETGLPGMARILEGLPAAVEGVALIEVADAAEEQAIAAPPGVQIRWLHRGAAAPGTTSLLIDALRQVAVPADHGGIFAWIGAEYTAFREMRGFLKAELGIPADRMIAFSHWRRGMSEADIVAAGIASVSA</sequence>
<dbReference type="GO" id="GO:0016491">
    <property type="term" value="F:oxidoreductase activity"/>
    <property type="evidence" value="ECO:0007669"/>
    <property type="project" value="InterPro"/>
</dbReference>
<dbReference type="InterPro" id="IPR017938">
    <property type="entry name" value="Riboflavin_synthase-like_b-brl"/>
</dbReference>
<name>A0A162KEE2_9PROT</name>
<dbReference type="Pfam" id="PF08021">
    <property type="entry name" value="FAD_binding_9"/>
    <property type="match status" value="1"/>
</dbReference>
<dbReference type="Pfam" id="PF04954">
    <property type="entry name" value="SIP"/>
    <property type="match status" value="1"/>
</dbReference>